<reference evidence="2 3" key="1">
    <citation type="submission" date="2020-11" db="EMBL/GenBank/DDBJ databases">
        <title>Kefir isolates.</title>
        <authorList>
            <person name="Marcisauskas S."/>
            <person name="Kim Y."/>
            <person name="Blasche S."/>
        </authorList>
    </citation>
    <scope>NUCLEOTIDE SEQUENCE [LARGE SCALE GENOMIC DNA]</scope>
    <source>
        <strain evidence="2 3">OG2</strain>
    </source>
</reference>
<dbReference type="AlphaFoldDB" id="A0A9P7B3J6"/>
<feature type="compositionally biased region" description="Polar residues" evidence="1">
    <location>
        <begin position="57"/>
        <end position="72"/>
    </location>
</feature>
<keyword evidence="3" id="KW-1185">Reference proteome</keyword>
<feature type="region of interest" description="Disordered" evidence="1">
    <location>
        <begin position="1"/>
        <end position="72"/>
    </location>
</feature>
<accession>A0A9P7B3J6</accession>
<dbReference type="EMBL" id="PUHR01000241">
    <property type="protein sequence ID" value="KAG0657207.1"/>
    <property type="molecule type" value="Genomic_DNA"/>
</dbReference>
<evidence type="ECO:0000313" key="3">
    <source>
        <dbReference type="Proteomes" id="UP000750334"/>
    </source>
</evidence>
<dbReference type="PANTHER" id="PTHR20916">
    <property type="entry name" value="CYSTEINE AND GLYCINE-RICH PROTEIN 2 BINDING PROTEIN"/>
    <property type="match status" value="1"/>
</dbReference>
<name>A0A9P7B3J6_MAUEX</name>
<dbReference type="OrthoDB" id="4070651at2759"/>
<feature type="region of interest" description="Disordered" evidence="1">
    <location>
        <begin position="340"/>
        <end position="372"/>
    </location>
</feature>
<organism evidence="2 3">
    <name type="scientific">Maudiozyma exigua</name>
    <name type="common">Yeast</name>
    <name type="synonym">Kazachstania exigua</name>
    <dbReference type="NCBI Taxonomy" id="34358"/>
    <lineage>
        <taxon>Eukaryota</taxon>
        <taxon>Fungi</taxon>
        <taxon>Dikarya</taxon>
        <taxon>Ascomycota</taxon>
        <taxon>Saccharomycotina</taxon>
        <taxon>Saccharomycetes</taxon>
        <taxon>Saccharomycetales</taxon>
        <taxon>Saccharomycetaceae</taxon>
        <taxon>Maudiozyma</taxon>
    </lineage>
</organism>
<evidence type="ECO:0000256" key="1">
    <source>
        <dbReference type="SAM" id="MobiDB-lite"/>
    </source>
</evidence>
<feature type="compositionally biased region" description="Basic residues" evidence="1">
    <location>
        <begin position="12"/>
        <end position="21"/>
    </location>
</feature>
<comment type="caution">
    <text evidence="2">The sequence shown here is derived from an EMBL/GenBank/DDBJ whole genome shotgun (WGS) entry which is preliminary data.</text>
</comment>
<dbReference type="Proteomes" id="UP000750334">
    <property type="component" value="Unassembled WGS sequence"/>
</dbReference>
<proteinExistence type="predicted"/>
<protein>
    <submittedName>
        <fullName evidence="2">Uncharacterized protein</fullName>
    </submittedName>
</protein>
<gene>
    <name evidence="2" type="ORF">C6P45_002515</name>
</gene>
<dbReference type="PANTHER" id="PTHR20916:SF18">
    <property type="entry name" value="IPT_TIG DOMAIN-CONTAINING PROTEIN"/>
    <property type="match status" value="1"/>
</dbReference>
<evidence type="ECO:0000313" key="2">
    <source>
        <dbReference type="EMBL" id="KAG0657207.1"/>
    </source>
</evidence>
<sequence>MAKTLAQGRKPGSGRKPGRGKTLREGRKPGSGRKKRDTVSSPEATQFSNNNSNNNSQTHISANNSSNNPQQILPNELKRSAPINIPTPMAGSMPINPSGMNNISGNTSAILNTYNNVQNSNNNGNAENNTFTSRDMEAVDALRELTYSPQFSPPLNSLPTTLPPIVPSRSFPTINSMMTSPRSAVIPPLNLQSPPQQIQNKPTIGMISPPALPQQSVPLNSFNGLLTSPLPPSSIPVRSGPIRPVGIPYGNTPSPTVNMNQGTHFNNNNNSSNINNNNNGKSYIDNCMPTNLNFITNSQSASNVMSLGSSVTGMNTHNQDFTNGMVTMNNNNTSNIVDNNNNNNSANSSHNIYISPSMPMNPMDPSMQRPPQ</sequence>